<dbReference type="InterPro" id="IPR052176">
    <property type="entry name" value="Glycosyl_Hydrlase_43_Enz"/>
</dbReference>
<keyword evidence="2" id="KW-0858">Xylan degradation</keyword>
<dbReference type="GO" id="GO:0045493">
    <property type="term" value="P:xylan catabolic process"/>
    <property type="evidence" value="ECO:0007669"/>
    <property type="project" value="UniProtKB-KW"/>
</dbReference>
<gene>
    <name evidence="8" type="ORF">FSB73_20455</name>
</gene>
<comment type="similarity">
    <text evidence="1">Belongs to the glycosyl hydrolase 43 family.</text>
</comment>
<sequence length="169" mass="19066">MKSSKSQLRRVIINLYYVLLACLYGGSIMAQNPLIRDQFSADPTARVFGDRIYIYPSHDILAKPGHGQPGWFCMQDYHVFSSENLTEWKDHGVILSQFTAPWVDSGSYSMWAPDCVFKDGKYYFYFPAKKKHAEVGSNKADPAVQNPSKPLEHPMTGVHGQAVQSNALF</sequence>
<evidence type="ECO:0000256" key="6">
    <source>
        <dbReference type="SAM" id="MobiDB-lite"/>
    </source>
</evidence>
<evidence type="ECO:0000256" key="4">
    <source>
        <dbReference type="ARBA" id="ARBA00023277"/>
    </source>
</evidence>
<protein>
    <submittedName>
        <fullName evidence="8">Family 43 glycosylhydrolase</fullName>
    </submittedName>
</protein>
<dbReference type="PROSITE" id="PS51257">
    <property type="entry name" value="PROKAR_LIPOPROTEIN"/>
    <property type="match status" value="1"/>
</dbReference>
<dbReference type="Gene3D" id="2.115.10.20">
    <property type="entry name" value="Glycosyl hydrolase domain, family 43"/>
    <property type="match status" value="1"/>
</dbReference>
<keyword evidence="2" id="KW-0624">Polysaccharide degradation</keyword>
<dbReference type="PANTHER" id="PTHR43772">
    <property type="entry name" value="ENDO-1,4-BETA-XYLANASE"/>
    <property type="match status" value="1"/>
</dbReference>
<evidence type="ECO:0000256" key="3">
    <source>
        <dbReference type="ARBA" id="ARBA00022801"/>
    </source>
</evidence>
<keyword evidence="9" id="KW-1185">Reference proteome</keyword>
<dbReference type="OrthoDB" id="3308423at2"/>
<dbReference type="InterPro" id="IPR006710">
    <property type="entry name" value="Glyco_hydro_43"/>
</dbReference>
<organism evidence="8 9">
    <name type="scientific">Arachidicoccus ginsenosidivorans</name>
    <dbReference type="NCBI Taxonomy" id="496057"/>
    <lineage>
        <taxon>Bacteria</taxon>
        <taxon>Pseudomonadati</taxon>
        <taxon>Bacteroidota</taxon>
        <taxon>Chitinophagia</taxon>
        <taxon>Chitinophagales</taxon>
        <taxon>Chitinophagaceae</taxon>
        <taxon>Arachidicoccus</taxon>
    </lineage>
</organism>
<reference evidence="8 9" key="1">
    <citation type="journal article" date="2017" name="Int. J. Syst. Evol. Microbiol.">
        <title>Arachidicoccus ginsenosidivorans sp. nov., with ginsenoside-converting activity isolated from ginseng cultivating soil.</title>
        <authorList>
            <person name="Siddiqi M.Z."/>
            <person name="Aslam Z."/>
            <person name="Im W.T."/>
        </authorList>
    </citation>
    <scope>NUCLEOTIDE SEQUENCE [LARGE SCALE GENOMIC DNA]</scope>
    <source>
        <strain evidence="8 9">Gsoil 809</strain>
    </source>
</reference>
<evidence type="ECO:0000256" key="5">
    <source>
        <dbReference type="ARBA" id="ARBA00023295"/>
    </source>
</evidence>
<feature type="transmembrane region" description="Helical" evidence="7">
    <location>
        <begin position="12"/>
        <end position="30"/>
    </location>
</feature>
<dbReference type="KEGG" id="agi:FSB73_20455"/>
<keyword evidence="7" id="KW-1133">Transmembrane helix</keyword>
<keyword evidence="7" id="KW-0472">Membrane</keyword>
<feature type="region of interest" description="Disordered" evidence="6">
    <location>
        <begin position="136"/>
        <end position="158"/>
    </location>
</feature>
<dbReference type="Pfam" id="PF04616">
    <property type="entry name" value="Glyco_hydro_43"/>
    <property type="match status" value="1"/>
</dbReference>
<dbReference type="GO" id="GO:0004553">
    <property type="term" value="F:hydrolase activity, hydrolyzing O-glycosyl compounds"/>
    <property type="evidence" value="ECO:0007669"/>
    <property type="project" value="InterPro"/>
</dbReference>
<dbReference type="PANTHER" id="PTHR43772:SF2">
    <property type="entry name" value="PUTATIVE (AFU_ORTHOLOGUE AFUA_2G04480)-RELATED"/>
    <property type="match status" value="1"/>
</dbReference>
<keyword evidence="3 8" id="KW-0378">Hydrolase</keyword>
<keyword evidence="5" id="KW-0326">Glycosidase</keyword>
<evidence type="ECO:0000313" key="8">
    <source>
        <dbReference type="EMBL" id="QEC74375.1"/>
    </source>
</evidence>
<evidence type="ECO:0000256" key="7">
    <source>
        <dbReference type="SAM" id="Phobius"/>
    </source>
</evidence>
<dbReference type="InterPro" id="IPR023296">
    <property type="entry name" value="Glyco_hydro_beta-prop_sf"/>
</dbReference>
<keyword evidence="7" id="KW-0812">Transmembrane</keyword>
<accession>A0A5B8VUU7</accession>
<evidence type="ECO:0000256" key="2">
    <source>
        <dbReference type="ARBA" id="ARBA00022651"/>
    </source>
</evidence>
<dbReference type="EMBL" id="CP042434">
    <property type="protein sequence ID" value="QEC74375.1"/>
    <property type="molecule type" value="Genomic_DNA"/>
</dbReference>
<name>A0A5B8VUU7_9BACT</name>
<keyword evidence="4" id="KW-0119">Carbohydrate metabolism</keyword>
<evidence type="ECO:0000313" key="9">
    <source>
        <dbReference type="Proteomes" id="UP000321291"/>
    </source>
</evidence>
<dbReference type="SUPFAM" id="SSF75005">
    <property type="entry name" value="Arabinanase/levansucrase/invertase"/>
    <property type="match status" value="1"/>
</dbReference>
<proteinExistence type="inferred from homology"/>
<dbReference type="Proteomes" id="UP000321291">
    <property type="component" value="Chromosome"/>
</dbReference>
<dbReference type="AlphaFoldDB" id="A0A5B8VUU7"/>
<evidence type="ECO:0000256" key="1">
    <source>
        <dbReference type="ARBA" id="ARBA00009865"/>
    </source>
</evidence>